<dbReference type="RefSeq" id="WP_394492190.1">
    <property type="nucleotide sequence ID" value="NZ_JBIGIA010000032.1"/>
</dbReference>
<accession>A0ABW7GCY7</accession>
<protein>
    <submittedName>
        <fullName evidence="1">Uncharacterized protein</fullName>
    </submittedName>
</protein>
<gene>
    <name evidence="1" type="ORF">ACG00X_23505</name>
</gene>
<name>A0ABW7GCY7_9BURK</name>
<evidence type="ECO:0000313" key="1">
    <source>
        <dbReference type="EMBL" id="MFG6459803.1"/>
    </source>
</evidence>
<organism evidence="1 2">
    <name type="scientific">Pelomonas nitida</name>
    <dbReference type="NCBI Taxonomy" id="3299027"/>
    <lineage>
        <taxon>Bacteria</taxon>
        <taxon>Pseudomonadati</taxon>
        <taxon>Pseudomonadota</taxon>
        <taxon>Betaproteobacteria</taxon>
        <taxon>Burkholderiales</taxon>
        <taxon>Sphaerotilaceae</taxon>
        <taxon>Roseateles</taxon>
    </lineage>
</organism>
<evidence type="ECO:0000313" key="2">
    <source>
        <dbReference type="Proteomes" id="UP001606305"/>
    </source>
</evidence>
<reference evidence="1 2" key="1">
    <citation type="submission" date="2024-09" db="EMBL/GenBank/DDBJ databases">
        <title>Novel species of the genus Pelomonas and Roseateles isolated from streams.</title>
        <authorList>
            <person name="Lu H."/>
        </authorList>
    </citation>
    <scope>NUCLEOTIDE SEQUENCE [LARGE SCALE GENOMIC DNA]</scope>
    <source>
        <strain evidence="1 2">BYS96W</strain>
    </source>
</reference>
<proteinExistence type="predicted"/>
<dbReference type="EMBL" id="JBIGIA010000032">
    <property type="protein sequence ID" value="MFG6459803.1"/>
    <property type="molecule type" value="Genomic_DNA"/>
</dbReference>
<sequence length="117" mass="12728">MTTLLVDDKTADAYAITYTTDQPDELVAHVGGHAGALIEVLCLLPHEGRWTPRRISELWTGTVGHASVLVLREQEGELFCPEMPDFPMNAVGGLQQLRSVVRPELSPPSRGPGELPT</sequence>
<dbReference type="Proteomes" id="UP001606305">
    <property type="component" value="Unassembled WGS sequence"/>
</dbReference>
<comment type="caution">
    <text evidence="1">The sequence shown here is derived from an EMBL/GenBank/DDBJ whole genome shotgun (WGS) entry which is preliminary data.</text>
</comment>
<keyword evidence="2" id="KW-1185">Reference proteome</keyword>